<organism evidence="1 2">
    <name type="scientific">Panagrolaimus sp. JU765</name>
    <dbReference type="NCBI Taxonomy" id="591449"/>
    <lineage>
        <taxon>Eukaryota</taxon>
        <taxon>Metazoa</taxon>
        <taxon>Ecdysozoa</taxon>
        <taxon>Nematoda</taxon>
        <taxon>Chromadorea</taxon>
        <taxon>Rhabditida</taxon>
        <taxon>Tylenchina</taxon>
        <taxon>Panagrolaimomorpha</taxon>
        <taxon>Panagrolaimoidea</taxon>
        <taxon>Panagrolaimidae</taxon>
        <taxon>Panagrolaimus</taxon>
    </lineage>
</organism>
<dbReference type="Proteomes" id="UP000887576">
    <property type="component" value="Unplaced"/>
</dbReference>
<reference evidence="2" key="1">
    <citation type="submission" date="2022-11" db="UniProtKB">
        <authorList>
            <consortium name="WormBaseParasite"/>
        </authorList>
    </citation>
    <scope>IDENTIFICATION</scope>
</reference>
<name>A0AC34PVA4_9BILA</name>
<sequence length="285" mass="33351">YLEYGGFGIGSPSERQKQYQQFRVYNAVQNASDFMVDKALKQAAADGDNKAIQLRKEQNYFSKKHKLTGMIERVVEELILSSMGSGDFSNLKGSGKPLKQDFSNPYIDDAERRINDILKNNDFSNPYIDDAERRINDILKNNGFAPPWIMKEVEIRVDVEKVRRTLKEEYCRFQVLKNPSYQITQIGKYSQGRWDRIQGEMKSKINQINKQILDYNLTCPIIGRQMVLLFFEKEMETILQFFKENSETSTKFKDEIHDKIEKELKIMKNDENFGIWNFLKGNFTG</sequence>
<evidence type="ECO:0000313" key="1">
    <source>
        <dbReference type="Proteomes" id="UP000887576"/>
    </source>
</evidence>
<protein>
    <submittedName>
        <fullName evidence="2">DnaJ homologue subfamily C member 28 conserved domain-containing protein</fullName>
    </submittedName>
</protein>
<accession>A0AC34PVA4</accession>
<dbReference type="WBParaSite" id="JU765_v2.g10324.t1">
    <property type="protein sequence ID" value="JU765_v2.g10324.t1"/>
    <property type="gene ID" value="JU765_v2.g10324"/>
</dbReference>
<evidence type="ECO:0000313" key="2">
    <source>
        <dbReference type="WBParaSite" id="JU765_v2.g10324.t1"/>
    </source>
</evidence>
<proteinExistence type="predicted"/>